<dbReference type="Pfam" id="PF24517">
    <property type="entry name" value="CBM96"/>
    <property type="match status" value="1"/>
</dbReference>
<dbReference type="EMBL" id="LAZR01065972">
    <property type="protein sequence ID" value="KKK54482.1"/>
    <property type="molecule type" value="Genomic_DNA"/>
</dbReference>
<dbReference type="GO" id="GO:0005576">
    <property type="term" value="C:extracellular region"/>
    <property type="evidence" value="ECO:0007669"/>
    <property type="project" value="UniProtKB-SubCell"/>
</dbReference>
<proteinExistence type="predicted"/>
<comment type="subcellular location">
    <subcellularLocation>
        <location evidence="1">Secreted</location>
    </subcellularLocation>
</comment>
<dbReference type="NCBIfam" id="NF033679">
    <property type="entry name" value="DNRLRE_dom"/>
    <property type="match status" value="1"/>
</dbReference>
<keyword evidence="3" id="KW-0732">Signal</keyword>
<comment type="caution">
    <text evidence="5">The sequence shown here is derived from an EMBL/GenBank/DDBJ whole genome shotgun (WGS) entry which is preliminary data.</text>
</comment>
<dbReference type="InterPro" id="IPR055372">
    <property type="entry name" value="CBM96"/>
</dbReference>
<name>A0A0F8WCD8_9ZZZZ</name>
<dbReference type="AlphaFoldDB" id="A0A0F8WCD8"/>
<organism evidence="5">
    <name type="scientific">marine sediment metagenome</name>
    <dbReference type="NCBI Taxonomy" id="412755"/>
    <lineage>
        <taxon>unclassified sequences</taxon>
        <taxon>metagenomes</taxon>
        <taxon>ecological metagenomes</taxon>
    </lineage>
</organism>
<evidence type="ECO:0000259" key="4">
    <source>
        <dbReference type="Pfam" id="PF24517"/>
    </source>
</evidence>
<protein>
    <recommendedName>
        <fullName evidence="4">Carbohydrate-binding module family 96 domain-containing protein</fullName>
    </recommendedName>
</protein>
<evidence type="ECO:0000256" key="2">
    <source>
        <dbReference type="ARBA" id="ARBA00022525"/>
    </source>
</evidence>
<evidence type="ECO:0000313" key="5">
    <source>
        <dbReference type="EMBL" id="KKK54482.1"/>
    </source>
</evidence>
<reference evidence="5" key="1">
    <citation type="journal article" date="2015" name="Nature">
        <title>Complex archaea that bridge the gap between prokaryotes and eukaryotes.</title>
        <authorList>
            <person name="Spang A."/>
            <person name="Saw J.H."/>
            <person name="Jorgensen S.L."/>
            <person name="Zaremba-Niedzwiedzka K."/>
            <person name="Martijn J."/>
            <person name="Lind A.E."/>
            <person name="van Eijk R."/>
            <person name="Schleper C."/>
            <person name="Guy L."/>
            <person name="Ettema T.J."/>
        </authorList>
    </citation>
    <scope>NUCLEOTIDE SEQUENCE</scope>
</reference>
<gene>
    <name evidence="5" type="ORF">LCGC14_3084300</name>
</gene>
<keyword evidence="2" id="KW-0964">Secreted</keyword>
<evidence type="ECO:0000256" key="3">
    <source>
        <dbReference type="ARBA" id="ARBA00022729"/>
    </source>
</evidence>
<feature type="non-terminal residue" evidence="5">
    <location>
        <position position="1"/>
    </location>
</feature>
<sequence>LKGTSHYSYAKFTVSGATGTITTATLKLKVEDQTIVNGVTVSAVTGSWAEGTITWSNDSLSWGGSALDTKSSLSSGTWYEFDVSGSVTGNATYTFGLKSTDTSSRTWATKESANDPELLVETNGGL</sequence>
<evidence type="ECO:0000256" key="1">
    <source>
        <dbReference type="ARBA" id="ARBA00004613"/>
    </source>
</evidence>
<accession>A0A0F8WCD8</accession>
<feature type="domain" description="Carbohydrate-binding module family 96" evidence="4">
    <location>
        <begin position="5"/>
        <end position="121"/>
    </location>
</feature>